<dbReference type="HOGENOM" id="CLU_2632489_0_0_0"/>
<evidence type="ECO:0000313" key="2">
    <source>
        <dbReference type="EMBL" id="ACC99050.1"/>
    </source>
</evidence>
<name>B2KEV4_ELUMP</name>
<keyword evidence="3" id="KW-1185">Reference proteome</keyword>
<evidence type="ECO:0000256" key="1">
    <source>
        <dbReference type="SAM" id="Phobius"/>
    </source>
</evidence>
<sequence length="77" mass="8654">MQEDNYSPALSFLRGLTRATVMFILLLAFLFTISQTSVCPPNLKVVIDFTFESAVKAAEPLKNHFPKPITTQNHITE</sequence>
<keyword evidence="1" id="KW-1133">Transmembrane helix</keyword>
<dbReference type="RefSeq" id="WP_012415664.1">
    <property type="nucleotide sequence ID" value="NC_010644.1"/>
</dbReference>
<reference evidence="2 3" key="1">
    <citation type="journal article" date="2009" name="Appl. Environ. Microbiol.">
        <title>Genomic analysis of 'Elusimicrobium minutum,' the first cultivated representative of the phylum 'Elusimicrobia' (formerly termite group 1).</title>
        <authorList>
            <person name="Herlemann D.P.R."/>
            <person name="Geissinger O."/>
            <person name="Ikeda-Ohtsubo W."/>
            <person name="Kunin V."/>
            <person name="Sun H."/>
            <person name="Lapidus A."/>
            <person name="Hugenholtz P."/>
            <person name="Brune A."/>
        </authorList>
    </citation>
    <scope>NUCLEOTIDE SEQUENCE [LARGE SCALE GENOMIC DNA]</scope>
    <source>
        <strain evidence="2 3">Pei191</strain>
    </source>
</reference>
<organism evidence="2 3">
    <name type="scientific">Elusimicrobium minutum (strain Pei191)</name>
    <dbReference type="NCBI Taxonomy" id="445932"/>
    <lineage>
        <taxon>Bacteria</taxon>
        <taxon>Pseudomonadati</taxon>
        <taxon>Elusimicrobiota</taxon>
        <taxon>Elusimicrobia</taxon>
        <taxon>Elusimicrobiales</taxon>
        <taxon>Elusimicrobiaceae</taxon>
        <taxon>Elusimicrobium</taxon>
    </lineage>
</organism>
<proteinExistence type="predicted"/>
<dbReference type="AlphaFoldDB" id="B2KEV4"/>
<keyword evidence="1" id="KW-0812">Transmembrane</keyword>
<keyword evidence="1" id="KW-0472">Membrane</keyword>
<feature type="transmembrane region" description="Helical" evidence="1">
    <location>
        <begin position="12"/>
        <end position="33"/>
    </location>
</feature>
<gene>
    <name evidence="2" type="ordered locus">Emin_1502</name>
</gene>
<accession>B2KEV4</accession>
<dbReference type="STRING" id="445932.Emin_1502"/>
<evidence type="ECO:0000313" key="3">
    <source>
        <dbReference type="Proteomes" id="UP000001029"/>
    </source>
</evidence>
<dbReference type="Proteomes" id="UP000001029">
    <property type="component" value="Chromosome"/>
</dbReference>
<protein>
    <submittedName>
        <fullName evidence="2">Uncharacterized protein</fullName>
    </submittedName>
</protein>
<dbReference type="EMBL" id="CP001055">
    <property type="protein sequence ID" value="ACC99050.1"/>
    <property type="molecule type" value="Genomic_DNA"/>
</dbReference>
<dbReference type="KEGG" id="emi:Emin_1502"/>